<reference evidence="3 4" key="1">
    <citation type="submission" date="2020-10" db="EMBL/GenBank/DDBJ databases">
        <title>Degradation of 1,4-Dioxane by Xanthobacter sp. YN2, via a Novel Group-2 Soluble Di-Iron Monooxygenase.</title>
        <authorList>
            <person name="Ma F."/>
            <person name="Wang Y."/>
            <person name="Yang J."/>
            <person name="Guo H."/>
            <person name="Su D."/>
            <person name="Yu L."/>
        </authorList>
    </citation>
    <scope>NUCLEOTIDE SEQUENCE [LARGE SCALE GENOMIC DNA]</scope>
    <source>
        <strain evidence="3 4">YN2</strain>
    </source>
</reference>
<organism evidence="3 4">
    <name type="scientific">Xanthobacter dioxanivorans</name>
    <dbReference type="NCBI Taxonomy" id="2528964"/>
    <lineage>
        <taxon>Bacteria</taxon>
        <taxon>Pseudomonadati</taxon>
        <taxon>Pseudomonadota</taxon>
        <taxon>Alphaproteobacteria</taxon>
        <taxon>Hyphomicrobiales</taxon>
        <taxon>Xanthobacteraceae</taxon>
        <taxon>Xanthobacter</taxon>
    </lineage>
</organism>
<dbReference type="SUPFAM" id="SSF51735">
    <property type="entry name" value="NAD(P)-binding Rossmann-fold domains"/>
    <property type="match status" value="1"/>
</dbReference>
<dbReference type="Pfam" id="PF13561">
    <property type="entry name" value="adh_short_C2"/>
    <property type="match status" value="1"/>
</dbReference>
<dbReference type="KEGG" id="xdi:EZH22_28050"/>
<dbReference type="EC" id="1.1.1.47" evidence="3"/>
<dbReference type="RefSeq" id="WP_203193615.1">
    <property type="nucleotide sequence ID" value="NZ_CP063362.1"/>
</dbReference>
<accession>A0A974PN96</accession>
<dbReference type="Proteomes" id="UP000596427">
    <property type="component" value="Chromosome"/>
</dbReference>
<keyword evidence="4" id="KW-1185">Reference proteome</keyword>
<dbReference type="AlphaFoldDB" id="A0A974PN96"/>
<dbReference type="PROSITE" id="PS00061">
    <property type="entry name" value="ADH_SHORT"/>
    <property type="match status" value="1"/>
</dbReference>
<keyword evidence="2 3" id="KW-0560">Oxidoreductase</keyword>
<proteinExistence type="inferred from homology"/>
<dbReference type="FunFam" id="3.40.50.720:FF:000084">
    <property type="entry name" value="Short-chain dehydrogenase reductase"/>
    <property type="match status" value="1"/>
</dbReference>
<dbReference type="Gene3D" id="3.40.50.720">
    <property type="entry name" value="NAD(P)-binding Rossmann-like Domain"/>
    <property type="match status" value="1"/>
</dbReference>
<dbReference type="InterPro" id="IPR020904">
    <property type="entry name" value="Sc_DH/Rdtase_CS"/>
</dbReference>
<protein>
    <submittedName>
        <fullName evidence="3">Glucose 1-dehydrogenase</fullName>
        <ecNumber evidence="3">1.1.1.47</ecNumber>
    </submittedName>
</protein>
<dbReference type="NCBIfam" id="NF005559">
    <property type="entry name" value="PRK07231.1"/>
    <property type="match status" value="1"/>
</dbReference>
<dbReference type="PANTHER" id="PTHR43639">
    <property type="entry name" value="OXIDOREDUCTASE, SHORT-CHAIN DEHYDROGENASE/REDUCTASE FAMILY (AFU_ORTHOLOGUE AFUA_5G02870)"/>
    <property type="match status" value="1"/>
</dbReference>
<evidence type="ECO:0000256" key="1">
    <source>
        <dbReference type="ARBA" id="ARBA00006484"/>
    </source>
</evidence>
<evidence type="ECO:0000256" key="2">
    <source>
        <dbReference type="ARBA" id="ARBA00023002"/>
    </source>
</evidence>
<gene>
    <name evidence="3" type="ORF">EZH22_28050</name>
</gene>
<dbReference type="PRINTS" id="PR00081">
    <property type="entry name" value="GDHRDH"/>
</dbReference>
<evidence type="ECO:0000313" key="3">
    <source>
        <dbReference type="EMBL" id="QRG06707.1"/>
    </source>
</evidence>
<dbReference type="GO" id="GO:0047936">
    <property type="term" value="F:glucose 1-dehydrogenase [NAD(P)+] activity"/>
    <property type="evidence" value="ECO:0007669"/>
    <property type="project" value="UniProtKB-EC"/>
</dbReference>
<dbReference type="InterPro" id="IPR036291">
    <property type="entry name" value="NAD(P)-bd_dom_sf"/>
</dbReference>
<name>A0A974PN96_9HYPH</name>
<comment type="similarity">
    <text evidence="1">Belongs to the short-chain dehydrogenases/reductases (SDR) family.</text>
</comment>
<dbReference type="EMBL" id="CP063362">
    <property type="protein sequence ID" value="QRG06707.1"/>
    <property type="molecule type" value="Genomic_DNA"/>
</dbReference>
<dbReference type="PRINTS" id="PR00080">
    <property type="entry name" value="SDRFAMILY"/>
</dbReference>
<evidence type="ECO:0000313" key="4">
    <source>
        <dbReference type="Proteomes" id="UP000596427"/>
    </source>
</evidence>
<dbReference type="InterPro" id="IPR002347">
    <property type="entry name" value="SDR_fam"/>
</dbReference>
<sequence length="248" mass="26229">MRLKGKAALVTGAAQGFGFGIAETFAREGALVALLDIHPDKVREAAAAIGGSAFAVTADVRKAESVDEAVKEVLERAGQLHIVVNNAGVTHRNQSLLDVSEEEFDRVFAVNVKSIFQMAKAVVPHFRAHGGGVFLNITSTGAVRPRPGLTWYNGSKGAAEVISKSMAVELAPDRIRVNALAPVAGDTPLLTTFMGEDTPERRRAFTSVIPWGRFSTPQDIANAALFLCSDEADMVTGAVLTVDGGRCV</sequence>
<dbReference type="PANTHER" id="PTHR43639:SF1">
    <property type="entry name" value="SHORT-CHAIN DEHYDROGENASE_REDUCTASE FAMILY PROTEIN"/>
    <property type="match status" value="1"/>
</dbReference>